<feature type="compositionally biased region" description="Basic and acidic residues" evidence="1">
    <location>
        <begin position="362"/>
        <end position="372"/>
    </location>
</feature>
<dbReference type="Pfam" id="PF03382">
    <property type="entry name" value="DUF285"/>
    <property type="match status" value="1"/>
</dbReference>
<protein>
    <submittedName>
        <fullName evidence="4">Surface protein</fullName>
    </submittedName>
</protein>
<dbReference type="OrthoDB" id="1816079at2"/>
<organism evidence="4 5">
    <name type="scientific">Ruminococcus albus</name>
    <dbReference type="NCBI Taxonomy" id="1264"/>
    <lineage>
        <taxon>Bacteria</taxon>
        <taxon>Bacillati</taxon>
        <taxon>Bacillota</taxon>
        <taxon>Clostridia</taxon>
        <taxon>Eubacteriales</taxon>
        <taxon>Oscillospiraceae</taxon>
        <taxon>Ruminococcus</taxon>
    </lineage>
</organism>
<feature type="region of interest" description="Disordered" evidence="1">
    <location>
        <begin position="849"/>
        <end position="871"/>
    </location>
</feature>
<dbReference type="InterPro" id="IPR002105">
    <property type="entry name" value="Dockerin_1_rpt"/>
</dbReference>
<keyword evidence="2" id="KW-0732">Signal</keyword>
<feature type="signal peptide" evidence="2">
    <location>
        <begin position="1"/>
        <end position="23"/>
    </location>
</feature>
<dbReference type="GO" id="GO:0004553">
    <property type="term" value="F:hydrolase activity, hydrolyzing O-glycosyl compounds"/>
    <property type="evidence" value="ECO:0007669"/>
    <property type="project" value="InterPro"/>
</dbReference>
<accession>A0A1I1RF88</accession>
<evidence type="ECO:0000256" key="2">
    <source>
        <dbReference type="SAM" id="SignalP"/>
    </source>
</evidence>
<evidence type="ECO:0000313" key="5">
    <source>
        <dbReference type="Proteomes" id="UP000182192"/>
    </source>
</evidence>
<dbReference type="AlphaFoldDB" id="A0A1I1RF88"/>
<evidence type="ECO:0000256" key="1">
    <source>
        <dbReference type="SAM" id="MobiDB-lite"/>
    </source>
</evidence>
<dbReference type="InterPro" id="IPR036439">
    <property type="entry name" value="Dockerin_dom_sf"/>
</dbReference>
<reference evidence="4 5" key="1">
    <citation type="submission" date="2016-10" db="EMBL/GenBank/DDBJ databases">
        <authorList>
            <person name="de Groot N.N."/>
        </authorList>
    </citation>
    <scope>NUCLEOTIDE SEQUENCE [LARGE SCALE GENOMIC DNA]</scope>
    <source>
        <strain evidence="4 5">AR67</strain>
    </source>
</reference>
<dbReference type="EMBL" id="FOKQ01000065">
    <property type="protein sequence ID" value="SFD32965.1"/>
    <property type="molecule type" value="Genomic_DNA"/>
</dbReference>
<evidence type="ECO:0000313" key="4">
    <source>
        <dbReference type="EMBL" id="SFD32965.1"/>
    </source>
</evidence>
<dbReference type="Proteomes" id="UP000182192">
    <property type="component" value="Unassembled WGS sequence"/>
</dbReference>
<dbReference type="Gene3D" id="1.10.1330.10">
    <property type="entry name" value="Dockerin domain"/>
    <property type="match status" value="1"/>
</dbReference>
<dbReference type="InterPro" id="IPR032675">
    <property type="entry name" value="LRR_dom_sf"/>
</dbReference>
<feature type="domain" description="Dockerin" evidence="3">
    <location>
        <begin position="286"/>
        <end position="354"/>
    </location>
</feature>
<dbReference type="GO" id="GO:0000272">
    <property type="term" value="P:polysaccharide catabolic process"/>
    <property type="evidence" value="ECO:0007669"/>
    <property type="project" value="InterPro"/>
</dbReference>
<dbReference type="Pfam" id="PF00404">
    <property type="entry name" value="Dockerin_1"/>
    <property type="match status" value="1"/>
</dbReference>
<dbReference type="RefSeq" id="WP_074963405.1">
    <property type="nucleotide sequence ID" value="NZ_FOKQ01000065.1"/>
</dbReference>
<dbReference type="InterPro" id="IPR005046">
    <property type="entry name" value="DUF285"/>
</dbReference>
<feature type="compositionally biased region" description="Polar residues" evidence="1">
    <location>
        <begin position="348"/>
        <end position="361"/>
    </location>
</feature>
<proteinExistence type="predicted"/>
<sequence length="1147" mass="126987">MQGKRFLAIVLSLCMLSGTVSNSAPVITHSITAQAANASGDCYSFNAATGVLTLKGKVDGDILRESELQVYLAQNVKSVVAASGTVLPEDSSRLFYQYVNCTSIDLSKADTSKVKDMNCMFYGCTNLTSLDISRFDTSSVTNMACMFCCCSGLTSLDVSRFKTSNVTNMTCMFWGCSSLKTLGLSGFNTSKVTTFDSMFYGCCSLTKLDLSSFDTSKVTTMKNMFGYCGRIKNLALGKNFKNIATEASLPNGNGWVNVNDPKTVVSGSESYANIENGGNNIYRNPIACIKGDVNVDGVVNSDDRDLLQKWLVNMVSNNELDLENADVNYDGKVDIMDLVELSRLCKQNTNSESGSSDGNTSAEEKTTEHIDAGSEVLSKINTDDNAFEVSLDITASGNAISSLNVDESGYSGVIESDMVVGVVPEFECEEGAVIDNVTLNFDIKDDFTDNTNGKYAEVSDAFDGINRLNVFKYYDDIGMLLPVETTCENNRVTAEVDGLGTYCLVDMEQWFENLGIAPEELQTVNTSPSPVGMLGVPISATALTGAKNTYNTPIDVVFHAYAKGTDNQNKIEDAIMDTATSLFNEYGRNGNVRIYVANYSGTLGVTDQKIKYAENEEELQEILDRILPVASSISASSLKYQTHLSSLMTNYSNCMRENADRYYVFVEKTAINVNATEGVITDLLDQNNMTAVMISSDPYATVTKNTGGIRIKSKYDFGEETSNFIIGKHGKNPNEFLTVLPNNWKKIHLNEDSITNDYIVYYNKHNGDDSQFNFSDYPDFDGDGLIDLQELDYRQIEWNSNGHAILRTIPEMEEYYKKDMTALKKSFIKYGAVDWNMFDKIKLLPVISDPTEKDSDDDGFTDDRDANPLEQPPYFDMLKEVDDFDNDSLIKEMRKELDEGFLNDQAKVVSYATADYYPADIDKKTLNELYGYVDFPDDILNDLKSERKQAKAEFATLPQGGVFGEAASAMDWFLDNTGKDRELSSLEIRSFLLTNSGSYRYQVALSAVADYAKNVLKDGDAVILASKKACISFRALDGDVKIWNPLLMVNEANWFCTINNASGAVIAKVKRVGDTYTMEYTYNVIDYYDWDIDKNFTTLDIPVLKLLAINDCEFAKMHLAGIARSYFQHGKISGKCNFGIDTDPLVF</sequence>
<dbReference type="InterPro" id="IPR016134">
    <property type="entry name" value="Dockerin_dom"/>
</dbReference>
<dbReference type="NCBIfam" id="TIGR02167">
    <property type="entry name" value="Liste_lipo_26"/>
    <property type="match status" value="4"/>
</dbReference>
<name>A0A1I1RF88_RUMAL</name>
<gene>
    <name evidence="4" type="ORF">SAMN02910406_03678</name>
</gene>
<dbReference type="InterPro" id="IPR018247">
    <property type="entry name" value="EF_Hand_1_Ca_BS"/>
</dbReference>
<dbReference type="Gene3D" id="3.80.10.10">
    <property type="entry name" value="Ribonuclease Inhibitor"/>
    <property type="match status" value="1"/>
</dbReference>
<feature type="region of interest" description="Disordered" evidence="1">
    <location>
        <begin position="348"/>
        <end position="375"/>
    </location>
</feature>
<dbReference type="PROSITE" id="PS00018">
    <property type="entry name" value="EF_HAND_1"/>
    <property type="match status" value="1"/>
</dbReference>
<dbReference type="SUPFAM" id="SSF52047">
    <property type="entry name" value="RNI-like"/>
    <property type="match status" value="1"/>
</dbReference>
<dbReference type="InterPro" id="IPR011889">
    <property type="entry name" value="Liste_lipo_26"/>
</dbReference>
<feature type="chain" id="PRO_5038749788" evidence="2">
    <location>
        <begin position="24"/>
        <end position="1147"/>
    </location>
</feature>
<dbReference type="PROSITE" id="PS00448">
    <property type="entry name" value="CLOS_CELLULOSOME_RPT"/>
    <property type="match status" value="1"/>
</dbReference>
<evidence type="ECO:0000259" key="3">
    <source>
        <dbReference type="PROSITE" id="PS51766"/>
    </source>
</evidence>
<dbReference type="CDD" id="cd14256">
    <property type="entry name" value="Dockerin_I"/>
    <property type="match status" value="1"/>
</dbReference>
<dbReference type="PROSITE" id="PS51766">
    <property type="entry name" value="DOCKERIN"/>
    <property type="match status" value="1"/>
</dbReference>